<evidence type="ECO:0000256" key="1">
    <source>
        <dbReference type="SAM" id="Phobius"/>
    </source>
</evidence>
<keyword evidence="1" id="KW-1133">Transmembrane helix</keyword>
<feature type="transmembrane region" description="Helical" evidence="1">
    <location>
        <begin position="968"/>
        <end position="991"/>
    </location>
</feature>
<dbReference type="Proteomes" id="UP001530377">
    <property type="component" value="Unassembled WGS sequence"/>
</dbReference>
<name>A0ABD3SR74_9STRA</name>
<gene>
    <name evidence="2" type="ORF">ACHAXA_002344</name>
</gene>
<feature type="transmembrane region" description="Helical" evidence="1">
    <location>
        <begin position="633"/>
        <end position="664"/>
    </location>
</feature>
<feature type="transmembrane region" description="Helical" evidence="1">
    <location>
        <begin position="572"/>
        <end position="591"/>
    </location>
</feature>
<reference evidence="2 3" key="1">
    <citation type="submission" date="2024-10" db="EMBL/GenBank/DDBJ databases">
        <title>Updated reference genomes for cyclostephanoid diatoms.</title>
        <authorList>
            <person name="Roberts W.R."/>
            <person name="Alverson A.J."/>
        </authorList>
    </citation>
    <scope>NUCLEOTIDE SEQUENCE [LARGE SCALE GENOMIC DNA]</scope>
    <source>
        <strain evidence="2 3">AJA228-03</strain>
    </source>
</reference>
<evidence type="ECO:0000313" key="3">
    <source>
        <dbReference type="Proteomes" id="UP001530377"/>
    </source>
</evidence>
<keyword evidence="1" id="KW-0472">Membrane</keyword>
<organism evidence="2 3">
    <name type="scientific">Cyclostephanos tholiformis</name>
    <dbReference type="NCBI Taxonomy" id="382380"/>
    <lineage>
        <taxon>Eukaryota</taxon>
        <taxon>Sar</taxon>
        <taxon>Stramenopiles</taxon>
        <taxon>Ochrophyta</taxon>
        <taxon>Bacillariophyta</taxon>
        <taxon>Coscinodiscophyceae</taxon>
        <taxon>Thalassiosirophycidae</taxon>
        <taxon>Stephanodiscales</taxon>
        <taxon>Stephanodiscaceae</taxon>
        <taxon>Cyclostephanos</taxon>
    </lineage>
</organism>
<dbReference type="EMBL" id="JALLPB020000008">
    <property type="protein sequence ID" value="KAL3827109.1"/>
    <property type="molecule type" value="Genomic_DNA"/>
</dbReference>
<sequence length="1003" mass="112425">MCVTFGPPITHLSERRGTVNIETPATFGTPIMPSPEQCNDAIVTNVACERRHFRNRMLICLVAIAANFGTTLRIAKNFAARVIDVPSLDFVTDTCKAAYGIVKDERSNYSICVETQLKQCNTKLERTTKLEDNRIIILTRHNEDVVRRVEGVATNCSKSYTTLRLALEDWTANGGEIPLRTNVISTTSTDLVCSAEDQALFNQTMLGTQNTLALQTEALQTATTYSDESALTVSRLASTVTDLTNERSSITKYIEERAKYDVDYLDQKTQNTQDGLYDIIQSLDPGKIPPVDLDDIFWEMGISAKNLMACVSLDLNARMVDGSACQPNLAKMVDDFVVDAKWKVAFLSQTLYNYRDRMEEYKQNVAGAYTVAKRFYEGATTFINIARKVVFWENVGDWFDISVTDLLPRNVNFPDVDVAVGKIGSFGSINTMWQKVLPKIDAYYASFGPVKTRIKARFMSLIEGIMMNHSASVLDLIPRILPNDYNPPKFSGTVDIAINPEEEVSLYKNKTEMFKTSTRAALGMFSGISNQYDGDKFDALIPAFNITEIKNKVTNINLSFEGLQGPDIDFDLWFLEFLNLSDAFIFVDYFLRFYTSVRLLMKYWFATSLAMPRIDLRVNKEIKNPFRMHPVRAAVAFVTSPLGGFVLFLTASIWLLTMIVALYVPLLQSYISGCVGSNGNGTFITKNMYSIAYNYAYQDGSALLIEGMDSFDLKRGDTCSSRYLTTATLQNTLTSNVTTYSNFHRQMSRSMGVAQRCINSDELDSAFTEACCDMITYPDCTIGNSNSKSVTCPMDERRAILTIPIPYELPGVSLADTSCSVNTNGSDWMIKSAIFDCEKLGTCSVTCPGPRKRLVGAISERCGCTLEWYLHSKLMQNTFAFFLYVFMNIARMLFFSGITRLLWKQIYPDRFTVLATCNSEGSLVSSKKAKGASRENMIVAIQTRSKGEENSELSREFRAKLKRCLRNFFATGFALLLFSALASGVWIYALVVTSQSLTPYVWQ</sequence>
<keyword evidence="3" id="KW-1185">Reference proteome</keyword>
<comment type="caution">
    <text evidence="2">The sequence shown here is derived from an EMBL/GenBank/DDBJ whole genome shotgun (WGS) entry which is preliminary data.</text>
</comment>
<dbReference type="AlphaFoldDB" id="A0ABD3SR74"/>
<keyword evidence="1" id="KW-0812">Transmembrane</keyword>
<protein>
    <submittedName>
        <fullName evidence="2">Uncharacterized protein</fullName>
    </submittedName>
</protein>
<feature type="transmembrane region" description="Helical" evidence="1">
    <location>
        <begin position="881"/>
        <end position="903"/>
    </location>
</feature>
<accession>A0ABD3SR74</accession>
<evidence type="ECO:0000313" key="2">
    <source>
        <dbReference type="EMBL" id="KAL3827109.1"/>
    </source>
</evidence>
<proteinExistence type="predicted"/>